<proteinExistence type="predicted"/>
<accession>A0A918DIP0</accession>
<organism evidence="1 2">
    <name type="scientific">Nonomuraea cavernae</name>
    <dbReference type="NCBI Taxonomy" id="2045107"/>
    <lineage>
        <taxon>Bacteria</taxon>
        <taxon>Bacillati</taxon>
        <taxon>Actinomycetota</taxon>
        <taxon>Actinomycetes</taxon>
        <taxon>Streptosporangiales</taxon>
        <taxon>Streptosporangiaceae</taxon>
        <taxon>Nonomuraea</taxon>
    </lineage>
</organism>
<protein>
    <submittedName>
        <fullName evidence="1">Uncharacterized protein</fullName>
    </submittedName>
</protein>
<gene>
    <name evidence="1" type="ORF">GCM10012289_26690</name>
</gene>
<name>A0A918DIP0_9ACTN</name>
<reference evidence="1" key="2">
    <citation type="submission" date="2020-09" db="EMBL/GenBank/DDBJ databases">
        <authorList>
            <person name="Sun Q."/>
            <person name="Zhou Y."/>
        </authorList>
    </citation>
    <scope>NUCLEOTIDE SEQUENCE</scope>
    <source>
        <strain evidence="1">CGMCC 4.7368</strain>
    </source>
</reference>
<dbReference type="Proteomes" id="UP000646523">
    <property type="component" value="Unassembled WGS sequence"/>
</dbReference>
<keyword evidence="2" id="KW-1185">Reference proteome</keyword>
<reference evidence="1" key="1">
    <citation type="journal article" date="2014" name="Int. J. Syst. Evol. Microbiol.">
        <title>Complete genome sequence of Corynebacterium casei LMG S-19264T (=DSM 44701T), isolated from a smear-ripened cheese.</title>
        <authorList>
            <consortium name="US DOE Joint Genome Institute (JGI-PGF)"/>
            <person name="Walter F."/>
            <person name="Albersmeier A."/>
            <person name="Kalinowski J."/>
            <person name="Ruckert C."/>
        </authorList>
    </citation>
    <scope>NUCLEOTIDE SEQUENCE</scope>
    <source>
        <strain evidence="1">CGMCC 4.7368</strain>
    </source>
</reference>
<dbReference type="AlphaFoldDB" id="A0A918DIP0"/>
<dbReference type="EMBL" id="BMNH01000006">
    <property type="protein sequence ID" value="GGO68283.1"/>
    <property type="molecule type" value="Genomic_DNA"/>
</dbReference>
<comment type="caution">
    <text evidence="1">The sequence shown here is derived from an EMBL/GenBank/DDBJ whole genome shotgun (WGS) entry which is preliminary data.</text>
</comment>
<sequence length="79" mass="7682">MKLSPITIITGAGHGPACPAPDPLASDVFAGAAEVGGFSGSAEHPDIAAQIAKMTAAGAIRGCRTKPGMATSMVLGCTT</sequence>
<evidence type="ECO:0000313" key="1">
    <source>
        <dbReference type="EMBL" id="GGO68283.1"/>
    </source>
</evidence>
<evidence type="ECO:0000313" key="2">
    <source>
        <dbReference type="Proteomes" id="UP000646523"/>
    </source>
</evidence>